<reference evidence="1 2" key="1">
    <citation type="submission" date="2015-05" db="EMBL/GenBank/DDBJ databases">
        <title>Distinctive expansion of gene families associated with plant cell wall degradation and secondary metabolism in the genomes of grapevine trunk pathogens.</title>
        <authorList>
            <person name="Lawrence D.P."/>
            <person name="Travadon R."/>
            <person name="Rolshausen P.E."/>
            <person name="Baumgartner K."/>
        </authorList>
    </citation>
    <scope>NUCLEOTIDE SEQUENCE [LARGE SCALE GENOMIC DNA]</scope>
    <source>
        <strain evidence="1">DA912</strain>
    </source>
</reference>
<dbReference type="Proteomes" id="UP000034680">
    <property type="component" value="Unassembled WGS sequence"/>
</dbReference>
<name>A0A0G2FM98_9PEZI</name>
<keyword evidence="2" id="KW-1185">Reference proteome</keyword>
<reference evidence="1 2" key="2">
    <citation type="submission" date="2015-05" db="EMBL/GenBank/DDBJ databases">
        <authorList>
            <person name="Morales-Cruz A."/>
            <person name="Amrine K.C."/>
            <person name="Cantu D."/>
        </authorList>
    </citation>
    <scope>NUCLEOTIDE SEQUENCE [LARGE SCALE GENOMIC DNA]</scope>
    <source>
        <strain evidence="1">DA912</strain>
    </source>
</reference>
<evidence type="ECO:0000313" key="2">
    <source>
        <dbReference type="Proteomes" id="UP000034680"/>
    </source>
</evidence>
<gene>
    <name evidence="1" type="ORF">UCDDA912_g04873</name>
</gene>
<dbReference type="EMBL" id="LCUC01000171">
    <property type="protein sequence ID" value="KKY35161.1"/>
    <property type="molecule type" value="Genomic_DNA"/>
</dbReference>
<dbReference type="STRING" id="1214573.A0A0G2FM98"/>
<sequence length="116" mass="12625">MQSVKSPLNSAFHHLYANVTLAVIKKLLCSPVALDNPQEIATLFSGAAFPNLYKVLIRAADQLRVDCRLGLEYLRTVAPLQYGPEGAIGPYEGGEWPALRGYSAHWTSEVPTALQG</sequence>
<dbReference type="AlphaFoldDB" id="A0A0G2FM98"/>
<accession>A0A0G2FM98</accession>
<organism evidence="1 2">
    <name type="scientific">Diaporthe ampelina</name>
    <dbReference type="NCBI Taxonomy" id="1214573"/>
    <lineage>
        <taxon>Eukaryota</taxon>
        <taxon>Fungi</taxon>
        <taxon>Dikarya</taxon>
        <taxon>Ascomycota</taxon>
        <taxon>Pezizomycotina</taxon>
        <taxon>Sordariomycetes</taxon>
        <taxon>Sordariomycetidae</taxon>
        <taxon>Diaporthales</taxon>
        <taxon>Diaporthaceae</taxon>
        <taxon>Diaporthe</taxon>
    </lineage>
</organism>
<protein>
    <submittedName>
        <fullName evidence="1">Putative zinc finger c2h2-type protein</fullName>
    </submittedName>
</protein>
<dbReference type="OrthoDB" id="10018191at2759"/>
<proteinExistence type="predicted"/>
<evidence type="ECO:0000313" key="1">
    <source>
        <dbReference type="EMBL" id="KKY35161.1"/>
    </source>
</evidence>
<comment type="caution">
    <text evidence="1">The sequence shown here is derived from an EMBL/GenBank/DDBJ whole genome shotgun (WGS) entry which is preliminary data.</text>
</comment>